<dbReference type="OrthoDB" id="4348522at2759"/>
<dbReference type="AlphaFoldDB" id="A0A7J7MUV3"/>
<gene>
    <name evidence="3" type="ORF">GIB67_040074</name>
</gene>
<dbReference type="PANTHER" id="PTHR22765:SF434">
    <property type="entry name" value="GB|AAD18119.1-RELATED"/>
    <property type="match status" value="1"/>
</dbReference>
<dbReference type="GO" id="GO:0006511">
    <property type="term" value="P:ubiquitin-dependent protein catabolic process"/>
    <property type="evidence" value="ECO:0007669"/>
    <property type="project" value="TreeGrafter"/>
</dbReference>
<keyword evidence="1" id="KW-0863">Zinc-finger</keyword>
<reference evidence="3 4" key="1">
    <citation type="journal article" date="2020" name="IScience">
        <title>Genome Sequencing of the Endangered Kingdonia uniflora (Circaeasteraceae, Ranunculales) Reveals Potential Mechanisms of Evolutionary Specialization.</title>
        <authorList>
            <person name="Sun Y."/>
            <person name="Deng T."/>
            <person name="Zhang A."/>
            <person name="Moore M.J."/>
            <person name="Landis J.B."/>
            <person name="Lin N."/>
            <person name="Zhang H."/>
            <person name="Zhang X."/>
            <person name="Huang J."/>
            <person name="Zhang X."/>
            <person name="Sun H."/>
            <person name="Wang H."/>
        </authorList>
    </citation>
    <scope>NUCLEOTIDE SEQUENCE [LARGE SCALE GENOMIC DNA]</scope>
    <source>
        <strain evidence="3">TB1705</strain>
        <tissue evidence="3">Leaf</tissue>
    </source>
</reference>
<dbReference type="Proteomes" id="UP000541444">
    <property type="component" value="Unassembled WGS sequence"/>
</dbReference>
<dbReference type="GO" id="GO:0008270">
    <property type="term" value="F:zinc ion binding"/>
    <property type="evidence" value="ECO:0007669"/>
    <property type="project" value="UniProtKB-KW"/>
</dbReference>
<evidence type="ECO:0000313" key="3">
    <source>
        <dbReference type="EMBL" id="KAF6158560.1"/>
    </source>
</evidence>
<dbReference type="Gene3D" id="3.30.40.10">
    <property type="entry name" value="Zinc/RING finger domain, C3HC4 (zinc finger)"/>
    <property type="match status" value="1"/>
</dbReference>
<comment type="caution">
    <text evidence="3">The sequence shown here is derived from an EMBL/GenBank/DDBJ whole genome shotgun (WGS) entry which is preliminary data.</text>
</comment>
<keyword evidence="1" id="KW-0479">Metal-binding</keyword>
<organism evidence="3 4">
    <name type="scientific">Kingdonia uniflora</name>
    <dbReference type="NCBI Taxonomy" id="39325"/>
    <lineage>
        <taxon>Eukaryota</taxon>
        <taxon>Viridiplantae</taxon>
        <taxon>Streptophyta</taxon>
        <taxon>Embryophyta</taxon>
        <taxon>Tracheophyta</taxon>
        <taxon>Spermatophyta</taxon>
        <taxon>Magnoliopsida</taxon>
        <taxon>Ranunculales</taxon>
        <taxon>Circaeasteraceae</taxon>
        <taxon>Kingdonia</taxon>
    </lineage>
</organism>
<keyword evidence="4" id="KW-1185">Reference proteome</keyword>
<dbReference type="InterPro" id="IPR013083">
    <property type="entry name" value="Znf_RING/FYVE/PHD"/>
</dbReference>
<evidence type="ECO:0000256" key="1">
    <source>
        <dbReference type="PROSITE-ProRule" id="PRU00175"/>
    </source>
</evidence>
<evidence type="ECO:0000259" key="2">
    <source>
        <dbReference type="PROSITE" id="PS50089"/>
    </source>
</evidence>
<dbReference type="Pfam" id="PF13639">
    <property type="entry name" value="zf-RING_2"/>
    <property type="match status" value="1"/>
</dbReference>
<accession>A0A7J7MUV3</accession>
<protein>
    <recommendedName>
        <fullName evidence="2">RING-type domain-containing protein</fullName>
    </recommendedName>
</protein>
<dbReference type="PANTHER" id="PTHR22765">
    <property type="entry name" value="RING FINGER AND PROTEASE ASSOCIATED DOMAIN-CONTAINING"/>
    <property type="match status" value="1"/>
</dbReference>
<feature type="domain" description="RING-type" evidence="2">
    <location>
        <begin position="87"/>
        <end position="128"/>
    </location>
</feature>
<sequence>MSAPTPPFAEERRAELVSLHASLENLINRLELLLEQRANSPPAYSFYRGILLNVKGKLQIVSWELRALSIVEERLSRVDIVKDGDDCAVCIDELKIGDEASKIVGCSHIYHKECIARWALVNHTCPMCMYDILQ</sequence>
<dbReference type="EMBL" id="JACGCM010001219">
    <property type="protein sequence ID" value="KAF6158560.1"/>
    <property type="molecule type" value="Genomic_DNA"/>
</dbReference>
<dbReference type="SMART" id="SM00184">
    <property type="entry name" value="RING"/>
    <property type="match status" value="1"/>
</dbReference>
<dbReference type="InterPro" id="IPR001841">
    <property type="entry name" value="Znf_RING"/>
</dbReference>
<dbReference type="InterPro" id="IPR051826">
    <property type="entry name" value="E3_ubiquitin-ligase_domain"/>
</dbReference>
<proteinExistence type="predicted"/>
<evidence type="ECO:0000313" key="4">
    <source>
        <dbReference type="Proteomes" id="UP000541444"/>
    </source>
</evidence>
<keyword evidence="1" id="KW-0862">Zinc</keyword>
<dbReference type="SUPFAM" id="SSF57850">
    <property type="entry name" value="RING/U-box"/>
    <property type="match status" value="1"/>
</dbReference>
<dbReference type="GO" id="GO:0061630">
    <property type="term" value="F:ubiquitin protein ligase activity"/>
    <property type="evidence" value="ECO:0007669"/>
    <property type="project" value="TreeGrafter"/>
</dbReference>
<dbReference type="PROSITE" id="PS50089">
    <property type="entry name" value="ZF_RING_2"/>
    <property type="match status" value="1"/>
</dbReference>
<name>A0A7J7MUV3_9MAGN</name>